<evidence type="ECO:0000313" key="4">
    <source>
        <dbReference type="EMBL" id="RWQ93282.1"/>
    </source>
</evidence>
<sequence>MKLLLLYRRPVFLTWRVSSHGRGISTSRLPTSSRIPPRLSPQQSLLHRSIATNATALNKHAQQSSPSNEEEEQSSPSLSDQVRFLMRQVPHPVAIITATDPNSPTANEAYRGMTVSSFNTVTLYPEPVISFNVKRPSETLHALQTSGHFHVHLLAPSEATAKLARDFSRGNNNLQIVKGEGRFEFFSDSGSETTGQGRGPPVLQRRRKDNSNKDENDSAIIDFPFIFECRAHPQKIEVYDHTIVLGTVVRTLRHPAAGRRGGISGNARDDDDPHSKEDLCLTYADTRFWKMGEVV</sequence>
<dbReference type="SUPFAM" id="SSF50475">
    <property type="entry name" value="FMN-binding split barrel"/>
    <property type="match status" value="1"/>
</dbReference>
<dbReference type="EMBL" id="RCNU01000010">
    <property type="protein sequence ID" value="RWQ93282.1"/>
    <property type="molecule type" value="Genomic_DNA"/>
</dbReference>
<feature type="domain" description="Flavin reductase like" evidence="3">
    <location>
        <begin position="86"/>
        <end position="262"/>
    </location>
</feature>
<accession>A0A443HN89</accession>
<dbReference type="InterPro" id="IPR002563">
    <property type="entry name" value="Flavin_Rdtase-like_dom"/>
</dbReference>
<evidence type="ECO:0000256" key="1">
    <source>
        <dbReference type="ARBA" id="ARBA00023002"/>
    </source>
</evidence>
<dbReference type="Proteomes" id="UP000283841">
    <property type="component" value="Unassembled WGS sequence"/>
</dbReference>
<dbReference type="InterPro" id="IPR012349">
    <property type="entry name" value="Split_barrel_FMN-bd"/>
</dbReference>
<dbReference type="GeneID" id="39597836"/>
<dbReference type="VEuPathDB" id="FungiDB:C8Q69DRAFT_436147"/>
<organism evidence="4 5">
    <name type="scientific">Byssochlamys spectabilis</name>
    <name type="common">Paecilomyces variotii</name>
    <dbReference type="NCBI Taxonomy" id="264951"/>
    <lineage>
        <taxon>Eukaryota</taxon>
        <taxon>Fungi</taxon>
        <taxon>Dikarya</taxon>
        <taxon>Ascomycota</taxon>
        <taxon>Pezizomycotina</taxon>
        <taxon>Eurotiomycetes</taxon>
        <taxon>Eurotiomycetidae</taxon>
        <taxon>Eurotiales</taxon>
        <taxon>Thermoascaceae</taxon>
        <taxon>Paecilomyces</taxon>
    </lineage>
</organism>
<name>A0A443HN89_BYSSP</name>
<protein>
    <submittedName>
        <fullName evidence="4">Flavin reductase like domain-containing protein</fullName>
    </submittedName>
</protein>
<dbReference type="Pfam" id="PF01613">
    <property type="entry name" value="Flavin_Reduct"/>
    <property type="match status" value="1"/>
</dbReference>
<dbReference type="Gene3D" id="2.30.110.10">
    <property type="entry name" value="Electron Transport, Fmn-binding Protein, Chain A"/>
    <property type="match status" value="1"/>
</dbReference>
<evidence type="ECO:0000313" key="5">
    <source>
        <dbReference type="Proteomes" id="UP000283841"/>
    </source>
</evidence>
<feature type="region of interest" description="Disordered" evidence="2">
    <location>
        <begin position="58"/>
        <end position="79"/>
    </location>
</feature>
<gene>
    <name evidence="4" type="ORF">C8Q69DRAFT_436147</name>
</gene>
<keyword evidence="5" id="KW-1185">Reference proteome</keyword>
<comment type="caution">
    <text evidence="4">The sequence shown here is derived from an EMBL/GenBank/DDBJ whole genome shotgun (WGS) entry which is preliminary data.</text>
</comment>
<feature type="compositionally biased region" description="Polar residues" evidence="2">
    <location>
        <begin position="24"/>
        <end position="43"/>
    </location>
</feature>
<evidence type="ECO:0000259" key="3">
    <source>
        <dbReference type="SMART" id="SM00903"/>
    </source>
</evidence>
<evidence type="ECO:0000256" key="2">
    <source>
        <dbReference type="SAM" id="MobiDB-lite"/>
    </source>
</evidence>
<feature type="region of interest" description="Disordered" evidence="2">
    <location>
        <begin position="23"/>
        <end position="43"/>
    </location>
</feature>
<dbReference type="GO" id="GO:0042602">
    <property type="term" value="F:riboflavin reductase (NADPH) activity"/>
    <property type="evidence" value="ECO:0007669"/>
    <property type="project" value="TreeGrafter"/>
</dbReference>
<dbReference type="STRING" id="264951.A0A443HN89"/>
<dbReference type="RefSeq" id="XP_028482927.1">
    <property type="nucleotide sequence ID" value="XM_028628559.1"/>
</dbReference>
<reference evidence="4 5" key="1">
    <citation type="journal article" date="2018" name="Front. Microbiol.">
        <title>Genomic and genetic insights into a cosmopolitan fungus, Paecilomyces variotii (Eurotiales).</title>
        <authorList>
            <person name="Urquhart A.S."/>
            <person name="Mondo S.J."/>
            <person name="Makela M.R."/>
            <person name="Hane J.K."/>
            <person name="Wiebenga A."/>
            <person name="He G."/>
            <person name="Mihaltcheva S."/>
            <person name="Pangilinan J."/>
            <person name="Lipzen A."/>
            <person name="Barry K."/>
            <person name="de Vries R.P."/>
            <person name="Grigoriev I.V."/>
            <person name="Idnurm A."/>
        </authorList>
    </citation>
    <scope>NUCLEOTIDE SEQUENCE [LARGE SCALE GENOMIC DNA]</scope>
    <source>
        <strain evidence="4 5">CBS 101075</strain>
    </source>
</reference>
<dbReference type="PANTHER" id="PTHR30466">
    <property type="entry name" value="FLAVIN REDUCTASE"/>
    <property type="match status" value="1"/>
</dbReference>
<dbReference type="InterPro" id="IPR050268">
    <property type="entry name" value="NADH-dep_flavin_reductase"/>
</dbReference>
<dbReference type="AlphaFoldDB" id="A0A443HN89"/>
<keyword evidence="1" id="KW-0560">Oxidoreductase</keyword>
<feature type="region of interest" description="Disordered" evidence="2">
    <location>
        <begin position="187"/>
        <end position="215"/>
    </location>
</feature>
<dbReference type="GO" id="GO:0010181">
    <property type="term" value="F:FMN binding"/>
    <property type="evidence" value="ECO:0007669"/>
    <property type="project" value="InterPro"/>
</dbReference>
<proteinExistence type="predicted"/>
<dbReference type="SMART" id="SM00903">
    <property type="entry name" value="Flavin_Reduct"/>
    <property type="match status" value="1"/>
</dbReference>
<dbReference type="PANTHER" id="PTHR30466:SF1">
    <property type="entry name" value="FMN REDUCTASE (NADH) RUTF"/>
    <property type="match status" value="1"/>
</dbReference>